<evidence type="ECO:0000313" key="1">
    <source>
        <dbReference type="EMBL" id="MBB4138152.1"/>
    </source>
</evidence>
<dbReference type="RefSeq" id="WP_183373380.1">
    <property type="nucleotide sequence ID" value="NZ_BAABHL010000167.1"/>
</dbReference>
<protein>
    <submittedName>
        <fullName evidence="1">Putative HicB family RNase H-like nuclease</fullName>
    </submittedName>
</protein>
<dbReference type="EMBL" id="JACIFP010000003">
    <property type="protein sequence ID" value="MBB4138152.1"/>
    <property type="molecule type" value="Genomic_DNA"/>
</dbReference>
<name>A0A840F2L6_9ACTN</name>
<dbReference type="AlphaFoldDB" id="A0A840F2L6"/>
<dbReference type="Proteomes" id="UP000551501">
    <property type="component" value="Unassembled WGS sequence"/>
</dbReference>
<organism evidence="1 2">
    <name type="scientific">Gordonia humi</name>
    <dbReference type="NCBI Taxonomy" id="686429"/>
    <lineage>
        <taxon>Bacteria</taxon>
        <taxon>Bacillati</taxon>
        <taxon>Actinomycetota</taxon>
        <taxon>Actinomycetes</taxon>
        <taxon>Mycobacteriales</taxon>
        <taxon>Gordoniaceae</taxon>
        <taxon>Gordonia</taxon>
    </lineage>
</organism>
<reference evidence="1 2" key="1">
    <citation type="submission" date="2020-08" db="EMBL/GenBank/DDBJ databases">
        <title>Sequencing the genomes of 1000 actinobacteria strains.</title>
        <authorList>
            <person name="Klenk H.-P."/>
        </authorList>
    </citation>
    <scope>NUCLEOTIDE SEQUENCE [LARGE SCALE GENOMIC DNA]</scope>
    <source>
        <strain evidence="1 2">DSM 45298</strain>
    </source>
</reference>
<sequence length="70" mass="7676">MADPRVKTHTAHMSFRVPEAVKSAARQGAADAGMSLTDWITLLIAQGADQVDLIPNRLKKQEELDFQLTA</sequence>
<accession>A0A840F2L6</accession>
<gene>
    <name evidence="1" type="ORF">BKA16_004777</name>
</gene>
<comment type="caution">
    <text evidence="1">The sequence shown here is derived from an EMBL/GenBank/DDBJ whole genome shotgun (WGS) entry which is preliminary data.</text>
</comment>
<dbReference type="InterPro" id="IPR010985">
    <property type="entry name" value="Ribbon_hlx_hlx"/>
</dbReference>
<proteinExistence type="predicted"/>
<keyword evidence="2" id="KW-1185">Reference proteome</keyword>
<dbReference type="GO" id="GO:0006355">
    <property type="term" value="P:regulation of DNA-templated transcription"/>
    <property type="evidence" value="ECO:0007669"/>
    <property type="project" value="InterPro"/>
</dbReference>
<evidence type="ECO:0000313" key="2">
    <source>
        <dbReference type="Proteomes" id="UP000551501"/>
    </source>
</evidence>
<dbReference type="SUPFAM" id="SSF47598">
    <property type="entry name" value="Ribbon-helix-helix"/>
    <property type="match status" value="1"/>
</dbReference>